<dbReference type="EMBL" id="JADCNL010000012">
    <property type="protein sequence ID" value="KAG0457715.1"/>
    <property type="molecule type" value="Genomic_DNA"/>
</dbReference>
<keyword evidence="3" id="KW-1133">Transmembrane helix</keyword>
<evidence type="ECO:0000256" key="2">
    <source>
        <dbReference type="ARBA" id="ARBA00023136"/>
    </source>
</evidence>
<feature type="transmembrane region" description="Helical" evidence="3">
    <location>
        <begin position="50"/>
        <end position="76"/>
    </location>
</feature>
<evidence type="ECO:0000313" key="7">
    <source>
        <dbReference type="Proteomes" id="UP000639772"/>
    </source>
</evidence>
<dbReference type="PANTHER" id="PTHR31234:SF2">
    <property type="entry name" value="OS05G0199100 PROTEIN"/>
    <property type="match status" value="1"/>
</dbReference>
<dbReference type="GO" id="GO:0098542">
    <property type="term" value="P:defense response to other organism"/>
    <property type="evidence" value="ECO:0007669"/>
    <property type="project" value="InterPro"/>
</dbReference>
<dbReference type="GO" id="GO:0016020">
    <property type="term" value="C:membrane"/>
    <property type="evidence" value="ECO:0007669"/>
    <property type="project" value="UniProtKB-SubCell"/>
</dbReference>
<protein>
    <recommendedName>
        <fullName evidence="8">Late embryogenesis abundant protein LEA-2 subgroup domain-containing protein</fullName>
    </recommendedName>
</protein>
<dbReference type="AlphaFoldDB" id="A0A835PPC5"/>
<evidence type="ECO:0000256" key="3">
    <source>
        <dbReference type="SAM" id="Phobius"/>
    </source>
</evidence>
<sequence>MAIASPIPNLLPFSRLNSDDSNLSVRIHELHHDRSGSRRRCCCFRKCPRFCFIIALLILFLILLLVLFISSSYSYLRPHIPSIRLAHVNLTGKASSRTPGGNAYFSIATDISMVVTNNNRDAEIRYDESTVKVFGGEDGMLLGEAVVPCFEQAAGNSTVISVTVVEKEEFVSATYVEEFEMKITKGKLKLDLRWGFSMDVSVGSESTGMVPITVYCDQAEPAALAIGIQPKCTTNFLGL</sequence>
<organism evidence="4 6">
    <name type="scientific">Vanilla planifolia</name>
    <name type="common">Vanilla</name>
    <dbReference type="NCBI Taxonomy" id="51239"/>
    <lineage>
        <taxon>Eukaryota</taxon>
        <taxon>Viridiplantae</taxon>
        <taxon>Streptophyta</taxon>
        <taxon>Embryophyta</taxon>
        <taxon>Tracheophyta</taxon>
        <taxon>Spermatophyta</taxon>
        <taxon>Magnoliopsida</taxon>
        <taxon>Liliopsida</taxon>
        <taxon>Asparagales</taxon>
        <taxon>Orchidaceae</taxon>
        <taxon>Vanilloideae</taxon>
        <taxon>Vanilleae</taxon>
        <taxon>Vanilla</taxon>
    </lineage>
</organism>
<dbReference type="PANTHER" id="PTHR31234">
    <property type="entry name" value="LATE EMBRYOGENESIS ABUNDANT (LEA) HYDROXYPROLINE-RICH GLYCOPROTEIN FAMILY"/>
    <property type="match status" value="1"/>
</dbReference>
<evidence type="ECO:0000313" key="5">
    <source>
        <dbReference type="EMBL" id="KAG0459466.1"/>
    </source>
</evidence>
<proteinExistence type="predicted"/>
<gene>
    <name evidence="5" type="ORF">HPP92_022594</name>
    <name evidence="4" type="ORF">HPP92_022872</name>
</gene>
<comment type="subcellular location">
    <subcellularLocation>
        <location evidence="1">Membrane</location>
    </subcellularLocation>
</comment>
<keyword evidence="2 3" id="KW-0472">Membrane</keyword>
<evidence type="ECO:0000256" key="1">
    <source>
        <dbReference type="ARBA" id="ARBA00004370"/>
    </source>
</evidence>
<comment type="caution">
    <text evidence="4">The sequence shown here is derived from an EMBL/GenBank/DDBJ whole genome shotgun (WGS) entry which is preliminary data.</text>
</comment>
<keyword evidence="6" id="KW-1185">Reference proteome</keyword>
<dbReference type="Proteomes" id="UP000639772">
    <property type="component" value="Chromosome 12"/>
</dbReference>
<dbReference type="Proteomes" id="UP000636800">
    <property type="component" value="Chromosome 12"/>
</dbReference>
<evidence type="ECO:0000313" key="4">
    <source>
        <dbReference type="EMBL" id="KAG0457715.1"/>
    </source>
</evidence>
<accession>A0A835PPC5</accession>
<keyword evidence="3" id="KW-0812">Transmembrane</keyword>
<dbReference type="InterPro" id="IPR044839">
    <property type="entry name" value="NDR1-like"/>
</dbReference>
<dbReference type="EMBL" id="JADCNM010000012">
    <property type="protein sequence ID" value="KAG0459466.1"/>
    <property type="molecule type" value="Genomic_DNA"/>
</dbReference>
<evidence type="ECO:0000313" key="6">
    <source>
        <dbReference type="Proteomes" id="UP000636800"/>
    </source>
</evidence>
<evidence type="ECO:0008006" key="8">
    <source>
        <dbReference type="Google" id="ProtNLM"/>
    </source>
</evidence>
<name>A0A835PPC5_VANPL</name>
<reference evidence="6 7" key="1">
    <citation type="journal article" date="2020" name="Nat. Food">
        <title>A phased Vanilla planifolia genome enables genetic improvement of flavour and production.</title>
        <authorList>
            <person name="Hasing T."/>
            <person name="Tang H."/>
            <person name="Brym M."/>
            <person name="Khazi F."/>
            <person name="Huang T."/>
            <person name="Chambers A.H."/>
        </authorList>
    </citation>
    <scope>NUCLEOTIDE SEQUENCE [LARGE SCALE GENOMIC DNA]</scope>
    <source>
        <tissue evidence="4">Leaf</tissue>
    </source>
</reference>